<dbReference type="InterPro" id="IPR020084">
    <property type="entry name" value="NUDIX_hydrolase_CS"/>
</dbReference>
<dbReference type="AlphaFoldDB" id="A0A7J5BQI4"/>
<evidence type="ECO:0000313" key="7">
    <source>
        <dbReference type="EMBL" id="KAB1656023.1"/>
    </source>
</evidence>
<dbReference type="GO" id="GO:0016787">
    <property type="term" value="F:hydrolase activity"/>
    <property type="evidence" value="ECO:0007669"/>
    <property type="project" value="UniProtKB-KW"/>
</dbReference>
<keyword evidence="3 4" id="KW-0378">Hydrolase</keyword>
<evidence type="ECO:0000256" key="1">
    <source>
        <dbReference type="ARBA" id="ARBA00001946"/>
    </source>
</evidence>
<dbReference type="EMBL" id="WBJZ01000013">
    <property type="protein sequence ID" value="KAB1656023.1"/>
    <property type="molecule type" value="Genomic_DNA"/>
</dbReference>
<evidence type="ECO:0000256" key="3">
    <source>
        <dbReference type="ARBA" id="ARBA00022801"/>
    </source>
</evidence>
<dbReference type="Pfam" id="PF00293">
    <property type="entry name" value="NUDIX"/>
    <property type="match status" value="1"/>
</dbReference>
<dbReference type="InterPro" id="IPR015797">
    <property type="entry name" value="NUDIX_hydrolase-like_dom_sf"/>
</dbReference>
<evidence type="ECO:0000256" key="2">
    <source>
        <dbReference type="ARBA" id="ARBA00005582"/>
    </source>
</evidence>
<evidence type="ECO:0000256" key="4">
    <source>
        <dbReference type="RuleBase" id="RU003476"/>
    </source>
</evidence>
<keyword evidence="8" id="KW-1185">Reference proteome</keyword>
<dbReference type="PANTHER" id="PTHR43046:SF14">
    <property type="entry name" value="MUTT_NUDIX FAMILY PROTEIN"/>
    <property type="match status" value="1"/>
</dbReference>
<organism evidence="7 8">
    <name type="scientific">Pseudoclavibacter chungangensis</name>
    <dbReference type="NCBI Taxonomy" id="587635"/>
    <lineage>
        <taxon>Bacteria</taxon>
        <taxon>Bacillati</taxon>
        <taxon>Actinomycetota</taxon>
        <taxon>Actinomycetes</taxon>
        <taxon>Micrococcales</taxon>
        <taxon>Microbacteriaceae</taxon>
        <taxon>Pseudoclavibacter</taxon>
    </lineage>
</organism>
<feature type="region of interest" description="Disordered" evidence="5">
    <location>
        <begin position="1"/>
        <end position="28"/>
    </location>
</feature>
<dbReference type="SUPFAM" id="SSF55811">
    <property type="entry name" value="Nudix"/>
    <property type="match status" value="1"/>
</dbReference>
<dbReference type="PRINTS" id="PR00502">
    <property type="entry name" value="NUDIXFAMILY"/>
</dbReference>
<comment type="cofactor">
    <cofactor evidence="1">
        <name>Mg(2+)</name>
        <dbReference type="ChEBI" id="CHEBI:18420"/>
    </cofactor>
</comment>
<proteinExistence type="inferred from homology"/>
<dbReference type="PROSITE" id="PS51462">
    <property type="entry name" value="NUDIX"/>
    <property type="match status" value="1"/>
</dbReference>
<dbReference type="InterPro" id="IPR000086">
    <property type="entry name" value="NUDIX_hydrolase_dom"/>
</dbReference>
<name>A0A7J5BQI4_9MICO</name>
<evidence type="ECO:0000259" key="6">
    <source>
        <dbReference type="PROSITE" id="PS51462"/>
    </source>
</evidence>
<dbReference type="InterPro" id="IPR020476">
    <property type="entry name" value="Nudix_hydrolase"/>
</dbReference>
<evidence type="ECO:0000313" key="8">
    <source>
        <dbReference type="Proteomes" id="UP000467240"/>
    </source>
</evidence>
<comment type="caution">
    <text evidence="7">The sequence shown here is derived from an EMBL/GenBank/DDBJ whole genome shotgun (WGS) entry which is preliminary data.</text>
</comment>
<protein>
    <submittedName>
        <fullName evidence="7">NUDIX domain-containing protein</fullName>
    </submittedName>
</protein>
<comment type="similarity">
    <text evidence="2 4">Belongs to the Nudix hydrolase family.</text>
</comment>
<feature type="domain" description="Nudix hydrolase" evidence="6">
    <location>
        <begin position="32"/>
        <end position="159"/>
    </location>
</feature>
<dbReference type="CDD" id="cd04673">
    <property type="entry name" value="NUDIX_ADPRase"/>
    <property type="match status" value="1"/>
</dbReference>
<dbReference type="PROSITE" id="PS00893">
    <property type="entry name" value="NUDIX_BOX"/>
    <property type="match status" value="1"/>
</dbReference>
<sequence>MPWTIRCPRRRPRSHAPEGGGVLVSGRPAVGEPVPAAGAVVFDETGRLLLVRRGREPERGRWSVPGGKVEPGETFAQAAARETLEETGLLVDIGRELSVATVPVGDGRVFEIHDFLATSIGGTLLAGDDADDVRWVPVDDVRSLPLTSALAEHLERAGLIPPTPGGSAAGRD</sequence>
<dbReference type="Gene3D" id="3.90.79.10">
    <property type="entry name" value="Nucleoside Triphosphate Pyrophosphohydrolase"/>
    <property type="match status" value="1"/>
</dbReference>
<accession>A0A7J5BQI4</accession>
<evidence type="ECO:0000256" key="5">
    <source>
        <dbReference type="SAM" id="MobiDB-lite"/>
    </source>
</evidence>
<dbReference type="Proteomes" id="UP000467240">
    <property type="component" value="Unassembled WGS sequence"/>
</dbReference>
<dbReference type="OrthoDB" id="9804442at2"/>
<reference evidence="7 8" key="1">
    <citation type="submission" date="2019-09" db="EMBL/GenBank/DDBJ databases">
        <title>Phylogeny of genus Pseudoclavibacter and closely related genus.</title>
        <authorList>
            <person name="Li Y."/>
        </authorList>
    </citation>
    <scope>NUCLEOTIDE SEQUENCE [LARGE SCALE GENOMIC DNA]</scope>
    <source>
        <strain evidence="7 8">DSM 23821</strain>
    </source>
</reference>
<dbReference type="PANTHER" id="PTHR43046">
    <property type="entry name" value="GDP-MANNOSE MANNOSYL HYDROLASE"/>
    <property type="match status" value="1"/>
</dbReference>
<gene>
    <name evidence="7" type="ORF">F8O01_11340</name>
</gene>